<dbReference type="RefSeq" id="WP_151705948.1">
    <property type="nucleotide sequence ID" value="NZ_BKZQ01000016.1"/>
</dbReference>
<accession>A0A5J4JFE6</accession>
<dbReference type="EC" id="2.7.1.24" evidence="5 6"/>
<protein>
    <recommendedName>
        <fullName evidence="5 6">Dephospho-CoA kinase</fullName>
        <ecNumber evidence="5 6">2.7.1.24</ecNumber>
    </recommendedName>
    <alternativeName>
        <fullName evidence="5">Dephosphocoenzyme A kinase</fullName>
    </alternativeName>
</protein>
<dbReference type="SUPFAM" id="SSF52540">
    <property type="entry name" value="P-loop containing nucleoside triphosphate hydrolases"/>
    <property type="match status" value="1"/>
</dbReference>
<evidence type="ECO:0000256" key="5">
    <source>
        <dbReference type="HAMAP-Rule" id="MF_00376"/>
    </source>
</evidence>
<organism evidence="7 8">
    <name type="scientific">Weizmannia acidilactici</name>
    <dbReference type="NCBI Taxonomy" id="2607726"/>
    <lineage>
        <taxon>Bacteria</taxon>
        <taxon>Bacillati</taxon>
        <taxon>Bacillota</taxon>
        <taxon>Bacilli</taxon>
        <taxon>Bacillales</taxon>
        <taxon>Bacillaceae</taxon>
        <taxon>Heyndrickxia</taxon>
    </lineage>
</organism>
<dbReference type="FunFam" id="3.40.50.300:FF:000485">
    <property type="entry name" value="Dephospho-CoA kinase CAB5"/>
    <property type="match status" value="1"/>
</dbReference>
<dbReference type="PANTHER" id="PTHR10695:SF46">
    <property type="entry name" value="BIFUNCTIONAL COENZYME A SYNTHASE-RELATED"/>
    <property type="match status" value="1"/>
</dbReference>
<keyword evidence="8" id="KW-1185">Reference proteome</keyword>
<keyword evidence="2 5" id="KW-0547">Nucleotide-binding</keyword>
<dbReference type="Gene3D" id="3.40.50.300">
    <property type="entry name" value="P-loop containing nucleotide triphosphate hydrolases"/>
    <property type="match status" value="1"/>
</dbReference>
<name>A0A5J4JFE6_9BACI</name>
<sequence>MANIIGLTGGIASGKSTVSNMLKAKGFTVVDADVAARKVVEPGKRAYEHIIKTFGKGILLEDRSIDRKKLGALIFQNEDLRLKLNGIVHPEVQAWMAREKDRALGEGKKTVIMDIPLLFESRLTFMVERTILVYVDEETQLKRLMARNGFSEEEALMRIRAQVPLKEKTALADAVIDNNGGLAETKRQLEKIILKWNLEP</sequence>
<dbReference type="CDD" id="cd02022">
    <property type="entry name" value="DPCK"/>
    <property type="match status" value="1"/>
</dbReference>
<dbReference type="Pfam" id="PF01121">
    <property type="entry name" value="CoaE"/>
    <property type="match status" value="1"/>
</dbReference>
<proteinExistence type="inferred from homology"/>
<dbReference type="NCBIfam" id="TIGR00152">
    <property type="entry name" value="dephospho-CoA kinase"/>
    <property type="match status" value="1"/>
</dbReference>
<evidence type="ECO:0000256" key="2">
    <source>
        <dbReference type="ARBA" id="ARBA00022741"/>
    </source>
</evidence>
<dbReference type="PANTHER" id="PTHR10695">
    <property type="entry name" value="DEPHOSPHO-COA KINASE-RELATED"/>
    <property type="match status" value="1"/>
</dbReference>
<dbReference type="AlphaFoldDB" id="A0A5J4JFE6"/>
<comment type="catalytic activity">
    <reaction evidence="5">
        <text>3'-dephospho-CoA + ATP = ADP + CoA + H(+)</text>
        <dbReference type="Rhea" id="RHEA:18245"/>
        <dbReference type="ChEBI" id="CHEBI:15378"/>
        <dbReference type="ChEBI" id="CHEBI:30616"/>
        <dbReference type="ChEBI" id="CHEBI:57287"/>
        <dbReference type="ChEBI" id="CHEBI:57328"/>
        <dbReference type="ChEBI" id="CHEBI:456216"/>
        <dbReference type="EC" id="2.7.1.24"/>
    </reaction>
</comment>
<keyword evidence="4 5" id="KW-0173">Coenzyme A biosynthesis</keyword>
<keyword evidence="5 7" id="KW-0418">Kinase</keyword>
<dbReference type="Proteomes" id="UP000391919">
    <property type="component" value="Unassembled WGS sequence"/>
</dbReference>
<comment type="caution">
    <text evidence="7">The sequence shown here is derived from an EMBL/GenBank/DDBJ whole genome shotgun (WGS) entry which is preliminary data.</text>
</comment>
<keyword evidence="5" id="KW-0963">Cytoplasm</keyword>
<comment type="subcellular location">
    <subcellularLocation>
        <location evidence="5">Cytoplasm</location>
    </subcellularLocation>
</comment>
<dbReference type="InterPro" id="IPR027417">
    <property type="entry name" value="P-loop_NTPase"/>
</dbReference>
<dbReference type="GO" id="GO:0005737">
    <property type="term" value="C:cytoplasm"/>
    <property type="evidence" value="ECO:0007669"/>
    <property type="project" value="UniProtKB-SubCell"/>
</dbReference>
<dbReference type="GO" id="GO:0015937">
    <property type="term" value="P:coenzyme A biosynthetic process"/>
    <property type="evidence" value="ECO:0007669"/>
    <property type="project" value="UniProtKB-UniRule"/>
</dbReference>
<keyword evidence="5" id="KW-0808">Transferase</keyword>
<comment type="similarity">
    <text evidence="1 5">Belongs to the CoaE family.</text>
</comment>
<dbReference type="GO" id="GO:0004140">
    <property type="term" value="F:dephospho-CoA kinase activity"/>
    <property type="evidence" value="ECO:0007669"/>
    <property type="project" value="UniProtKB-UniRule"/>
</dbReference>
<reference evidence="7 8" key="1">
    <citation type="submission" date="2019-09" db="EMBL/GenBank/DDBJ databases">
        <title>Draft genome sequence of Bacillus sp. JC-7.</title>
        <authorList>
            <person name="Tanaka N."/>
            <person name="Shiwa Y."/>
            <person name="Fujita N."/>
            <person name="Tanasupawat S."/>
        </authorList>
    </citation>
    <scope>NUCLEOTIDE SEQUENCE [LARGE SCALE GENOMIC DNA]</scope>
    <source>
        <strain evidence="7 8">JC-7</strain>
    </source>
</reference>
<evidence type="ECO:0000256" key="3">
    <source>
        <dbReference type="ARBA" id="ARBA00022840"/>
    </source>
</evidence>
<comment type="function">
    <text evidence="5">Catalyzes the phosphorylation of the 3'-hydroxyl group of dephosphocoenzyme A to form coenzyme A.</text>
</comment>
<dbReference type="EMBL" id="BKZQ01000016">
    <property type="protein sequence ID" value="GER70179.1"/>
    <property type="molecule type" value="Genomic_DNA"/>
</dbReference>
<gene>
    <name evidence="5 7" type="primary">coaE</name>
    <name evidence="7" type="ORF">BpJC7_14820</name>
</gene>
<dbReference type="PROSITE" id="PS51219">
    <property type="entry name" value="DPCK"/>
    <property type="match status" value="1"/>
</dbReference>
<evidence type="ECO:0000256" key="6">
    <source>
        <dbReference type="NCBIfam" id="TIGR00152"/>
    </source>
</evidence>
<evidence type="ECO:0000256" key="1">
    <source>
        <dbReference type="ARBA" id="ARBA00009018"/>
    </source>
</evidence>
<keyword evidence="3 5" id="KW-0067">ATP-binding</keyword>
<dbReference type="UniPathway" id="UPA00241">
    <property type="reaction ID" value="UER00356"/>
</dbReference>
<evidence type="ECO:0000313" key="7">
    <source>
        <dbReference type="EMBL" id="GER70179.1"/>
    </source>
</evidence>
<dbReference type="GO" id="GO:0005524">
    <property type="term" value="F:ATP binding"/>
    <property type="evidence" value="ECO:0007669"/>
    <property type="project" value="UniProtKB-UniRule"/>
</dbReference>
<feature type="binding site" evidence="5">
    <location>
        <begin position="12"/>
        <end position="17"/>
    </location>
    <ligand>
        <name>ATP</name>
        <dbReference type="ChEBI" id="CHEBI:30616"/>
    </ligand>
</feature>
<dbReference type="InterPro" id="IPR001977">
    <property type="entry name" value="Depp_CoAkinase"/>
</dbReference>
<evidence type="ECO:0000313" key="8">
    <source>
        <dbReference type="Proteomes" id="UP000391919"/>
    </source>
</evidence>
<evidence type="ECO:0000256" key="4">
    <source>
        <dbReference type="ARBA" id="ARBA00022993"/>
    </source>
</evidence>
<comment type="pathway">
    <text evidence="5">Cofactor biosynthesis; coenzyme A biosynthesis; CoA from (R)-pantothenate: step 5/5.</text>
</comment>
<dbReference type="HAMAP" id="MF_00376">
    <property type="entry name" value="Dephospho_CoA_kinase"/>
    <property type="match status" value="1"/>
</dbReference>